<gene>
    <name evidence="3" type="ORF">SNE40_007029</name>
</gene>
<name>A0AAN8K3U4_PATCE</name>
<feature type="compositionally biased region" description="Polar residues" evidence="1">
    <location>
        <begin position="296"/>
        <end position="305"/>
    </location>
</feature>
<evidence type="ECO:0000313" key="4">
    <source>
        <dbReference type="Proteomes" id="UP001347796"/>
    </source>
</evidence>
<dbReference type="CDD" id="cd00198">
    <property type="entry name" value="vWFA"/>
    <property type="match status" value="1"/>
</dbReference>
<feature type="domain" description="VWFA" evidence="2">
    <location>
        <begin position="10"/>
        <end position="195"/>
    </location>
</feature>
<dbReference type="SUPFAM" id="SSF53300">
    <property type="entry name" value="vWA-like"/>
    <property type="match status" value="1"/>
</dbReference>
<dbReference type="PANTHER" id="PTHR47824:SF3">
    <property type="entry name" value="UBIQUITIN-LIKE DOMAIN-CONTAINING PROTEIN"/>
    <property type="match status" value="1"/>
</dbReference>
<feature type="compositionally biased region" description="Low complexity" evidence="1">
    <location>
        <begin position="250"/>
        <end position="265"/>
    </location>
</feature>
<feature type="compositionally biased region" description="Basic residues" evidence="1">
    <location>
        <begin position="281"/>
        <end position="291"/>
    </location>
</feature>
<organism evidence="3 4">
    <name type="scientific">Patella caerulea</name>
    <name type="common">Rayed Mediterranean limpet</name>
    <dbReference type="NCBI Taxonomy" id="87958"/>
    <lineage>
        <taxon>Eukaryota</taxon>
        <taxon>Metazoa</taxon>
        <taxon>Spiralia</taxon>
        <taxon>Lophotrochozoa</taxon>
        <taxon>Mollusca</taxon>
        <taxon>Gastropoda</taxon>
        <taxon>Patellogastropoda</taxon>
        <taxon>Patelloidea</taxon>
        <taxon>Patellidae</taxon>
        <taxon>Patella</taxon>
    </lineage>
</organism>
<dbReference type="PANTHER" id="PTHR47824">
    <property type="entry name" value="UBIQUITIN-LIKE DOMAIN-CONTAINING PROTEIN"/>
    <property type="match status" value="1"/>
</dbReference>
<dbReference type="InterPro" id="IPR036465">
    <property type="entry name" value="vWFA_dom_sf"/>
</dbReference>
<accession>A0AAN8K3U4</accession>
<feature type="region of interest" description="Disordered" evidence="1">
    <location>
        <begin position="236"/>
        <end position="307"/>
    </location>
</feature>
<dbReference type="AlphaFoldDB" id="A0AAN8K3U4"/>
<proteinExistence type="predicted"/>
<dbReference type="Proteomes" id="UP001347796">
    <property type="component" value="Unassembled WGS sequence"/>
</dbReference>
<comment type="caution">
    <text evidence="3">The sequence shown here is derived from an EMBL/GenBank/DDBJ whole genome shotgun (WGS) entry which is preliminary data.</text>
</comment>
<dbReference type="Gene3D" id="3.40.50.410">
    <property type="entry name" value="von Willebrand factor, type A domain"/>
    <property type="match status" value="1"/>
</dbReference>
<sequence>MALPPNGPIEVVFSLDTTGSMSSILDEVRHRLQDMITRLQADIPGIRFAVVAHGDYCDAEHFYVTKHVDFTDDLPTLCNFMNDVSGTGGGDVSECYELVLRLVREKLSWTPCSQQILIMVGDAYPHEADYPLNVDKIDWREELHFYTHAGVHIYGVHVFEDELSASFMKTISEQTRGEYIKMADFNHVCDVIMAICYRERGADFLEGYEAEVRSRFGKKRMDDGLEDVFGALKRADSKASNTTLPPPLSPLSSMTSSEPSTSVTTIRKISSIPHDPLNRLPKLKTKVKARKVTTANSRGGESTSMPFIKPKKTKHIRYPKKTKPSAAKCKKPNYNQPQRKLLRERVTVNNFLYNNLHWSSWKLAIQPRPVTKQPSPGWKPVNNQLRRTVLYPGSRRTRPAFYEVAVQTKPGHKRHVVYFTVKNFSWAPENWFNILFDDKGSQQVKSVVSSGCRVFVRKAHLVIRKPNTATRFVNDVRRVFDYPWSGSRDVYIQNDDVFISNQ</sequence>
<evidence type="ECO:0000259" key="2">
    <source>
        <dbReference type="PROSITE" id="PS50234"/>
    </source>
</evidence>
<reference evidence="3 4" key="1">
    <citation type="submission" date="2024-01" db="EMBL/GenBank/DDBJ databases">
        <title>The genome of the rayed Mediterranean limpet Patella caerulea (Linnaeus, 1758).</title>
        <authorList>
            <person name="Anh-Thu Weber A."/>
            <person name="Halstead-Nussloch G."/>
        </authorList>
    </citation>
    <scope>NUCLEOTIDE SEQUENCE [LARGE SCALE GENOMIC DNA]</scope>
    <source>
        <strain evidence="3">AATW-2023a</strain>
        <tissue evidence="3">Whole specimen</tissue>
    </source>
</reference>
<evidence type="ECO:0000313" key="3">
    <source>
        <dbReference type="EMBL" id="KAK6184583.1"/>
    </source>
</evidence>
<protein>
    <recommendedName>
        <fullName evidence="2">VWFA domain-containing protein</fullName>
    </recommendedName>
</protein>
<dbReference type="EMBL" id="JAZGQO010000006">
    <property type="protein sequence ID" value="KAK6184583.1"/>
    <property type="molecule type" value="Genomic_DNA"/>
</dbReference>
<dbReference type="Pfam" id="PF00092">
    <property type="entry name" value="VWA"/>
    <property type="match status" value="1"/>
</dbReference>
<evidence type="ECO:0000256" key="1">
    <source>
        <dbReference type="SAM" id="MobiDB-lite"/>
    </source>
</evidence>
<dbReference type="InterPro" id="IPR002035">
    <property type="entry name" value="VWF_A"/>
</dbReference>
<keyword evidence="4" id="KW-1185">Reference proteome</keyword>
<dbReference type="PROSITE" id="PS50234">
    <property type="entry name" value="VWFA"/>
    <property type="match status" value="1"/>
</dbReference>